<name>A0AAN6F8M2_9PEZI</name>
<keyword evidence="4" id="KW-0804">Transcription</keyword>
<feature type="compositionally biased region" description="Gly residues" evidence="6">
    <location>
        <begin position="731"/>
        <end position="752"/>
    </location>
</feature>
<reference evidence="7" key="1">
    <citation type="submission" date="2021-12" db="EMBL/GenBank/DDBJ databases">
        <title>Black yeast isolated from Biological Soil Crust.</title>
        <authorList>
            <person name="Kurbessoian T."/>
        </authorList>
    </citation>
    <scope>NUCLEOTIDE SEQUENCE</scope>
    <source>
        <strain evidence="7">CCFEE 5208</strain>
    </source>
</reference>
<evidence type="ECO:0000256" key="1">
    <source>
        <dbReference type="ARBA" id="ARBA00004123"/>
    </source>
</evidence>
<organism evidence="7 8">
    <name type="scientific">Friedmanniomyces endolithicus</name>
    <dbReference type="NCBI Taxonomy" id="329885"/>
    <lineage>
        <taxon>Eukaryota</taxon>
        <taxon>Fungi</taxon>
        <taxon>Dikarya</taxon>
        <taxon>Ascomycota</taxon>
        <taxon>Pezizomycotina</taxon>
        <taxon>Dothideomycetes</taxon>
        <taxon>Dothideomycetidae</taxon>
        <taxon>Mycosphaerellales</taxon>
        <taxon>Teratosphaeriaceae</taxon>
        <taxon>Friedmanniomyces</taxon>
    </lineage>
</organism>
<feature type="region of interest" description="Disordered" evidence="6">
    <location>
        <begin position="52"/>
        <end position="258"/>
    </location>
</feature>
<keyword evidence="5" id="KW-0539">Nucleus</keyword>
<dbReference type="GO" id="GO:0010468">
    <property type="term" value="P:regulation of gene expression"/>
    <property type="evidence" value="ECO:0007669"/>
    <property type="project" value="UniProtKB-ARBA"/>
</dbReference>
<keyword evidence="2" id="KW-0678">Repressor</keyword>
<feature type="compositionally biased region" description="Polar residues" evidence="6">
    <location>
        <begin position="799"/>
        <end position="809"/>
    </location>
</feature>
<feature type="compositionally biased region" description="Acidic residues" evidence="6">
    <location>
        <begin position="132"/>
        <end position="144"/>
    </location>
</feature>
<accession>A0AAN6F8M2</accession>
<dbReference type="SMART" id="SM01401">
    <property type="entry name" value="Sds3"/>
    <property type="match status" value="1"/>
</dbReference>
<feature type="compositionally biased region" description="Basic and acidic residues" evidence="6">
    <location>
        <begin position="853"/>
        <end position="882"/>
    </location>
</feature>
<evidence type="ECO:0000256" key="3">
    <source>
        <dbReference type="ARBA" id="ARBA00023015"/>
    </source>
</evidence>
<feature type="compositionally biased region" description="Basic residues" evidence="6">
    <location>
        <begin position="310"/>
        <end position="322"/>
    </location>
</feature>
<keyword evidence="3" id="KW-0805">Transcription regulation</keyword>
<dbReference type="AlphaFoldDB" id="A0AAN6F8M2"/>
<dbReference type="InterPro" id="IPR013907">
    <property type="entry name" value="Sds3"/>
</dbReference>
<dbReference type="Proteomes" id="UP001168146">
    <property type="component" value="Unassembled WGS sequence"/>
</dbReference>
<feature type="region of interest" description="Disordered" evidence="6">
    <location>
        <begin position="593"/>
        <end position="663"/>
    </location>
</feature>
<evidence type="ECO:0000256" key="5">
    <source>
        <dbReference type="ARBA" id="ARBA00023242"/>
    </source>
</evidence>
<feature type="region of interest" description="Disordered" evidence="6">
    <location>
        <begin position="779"/>
        <end position="823"/>
    </location>
</feature>
<dbReference type="EMBL" id="JASUXU010000106">
    <property type="protein sequence ID" value="KAK0306191.1"/>
    <property type="molecule type" value="Genomic_DNA"/>
</dbReference>
<feature type="region of interest" description="Disordered" evidence="6">
    <location>
        <begin position="1"/>
        <end position="21"/>
    </location>
</feature>
<feature type="compositionally biased region" description="Acidic residues" evidence="6">
    <location>
        <begin position="329"/>
        <end position="341"/>
    </location>
</feature>
<evidence type="ECO:0000256" key="6">
    <source>
        <dbReference type="SAM" id="MobiDB-lite"/>
    </source>
</evidence>
<feature type="compositionally biased region" description="Low complexity" evidence="6">
    <location>
        <begin position="216"/>
        <end position="230"/>
    </location>
</feature>
<feature type="compositionally biased region" description="Polar residues" evidence="6">
    <location>
        <begin position="62"/>
        <end position="86"/>
    </location>
</feature>
<feature type="region of interest" description="Disordered" evidence="6">
    <location>
        <begin position="310"/>
        <end position="341"/>
    </location>
</feature>
<dbReference type="GO" id="GO:0005654">
    <property type="term" value="C:nucleoplasm"/>
    <property type="evidence" value="ECO:0007669"/>
    <property type="project" value="UniProtKB-ARBA"/>
</dbReference>
<feature type="region of interest" description="Disordered" evidence="6">
    <location>
        <begin position="545"/>
        <end position="568"/>
    </location>
</feature>
<evidence type="ECO:0000313" key="7">
    <source>
        <dbReference type="EMBL" id="KAK0306191.1"/>
    </source>
</evidence>
<protein>
    <submittedName>
        <fullName evidence="7">Transcriptional regulatory protein</fullName>
    </submittedName>
</protein>
<dbReference type="Pfam" id="PF08598">
    <property type="entry name" value="Sds3"/>
    <property type="match status" value="1"/>
</dbReference>
<dbReference type="PANTHER" id="PTHR21964">
    <property type="entry name" value="BREAST CANCER METASTASIS-SUPPRESSOR 1"/>
    <property type="match status" value="1"/>
</dbReference>
<evidence type="ECO:0000256" key="4">
    <source>
        <dbReference type="ARBA" id="ARBA00023163"/>
    </source>
</evidence>
<feature type="region of interest" description="Disordered" evidence="6">
    <location>
        <begin position="725"/>
        <end position="755"/>
    </location>
</feature>
<feature type="region of interest" description="Disordered" evidence="6">
    <location>
        <begin position="839"/>
        <end position="883"/>
    </location>
</feature>
<evidence type="ECO:0000256" key="2">
    <source>
        <dbReference type="ARBA" id="ARBA00022491"/>
    </source>
</evidence>
<gene>
    <name evidence="7" type="primary">DEP1_2</name>
    <name evidence="7" type="ORF">LTR82_016489</name>
</gene>
<proteinExistence type="predicted"/>
<evidence type="ECO:0000313" key="8">
    <source>
        <dbReference type="Proteomes" id="UP001168146"/>
    </source>
</evidence>
<feature type="compositionally biased region" description="Polar residues" evidence="6">
    <location>
        <begin position="593"/>
        <end position="605"/>
    </location>
</feature>
<sequence>MSAIPATARRSEPLSSESALSWPAKQRPLLILSQIAIVTRLTGRNVELQADLSEHHSPMRNAFQSTSRASTPRPSISPLSTASKPNRSPELTRDTAMGMAAAREEDDLDNAADGTTAENGYLQDDRSSSLSDPEDEQDEDEGLDEPNRSGGQAVQLVAQRSVDDDSEAETERLDNTPQKPLQHADSLGRTPSKLSQAATAEDELSEPPSPLQMDIGAASSTSTNGTLGTGMKRKRSDTAESPLTSAESDLEESPRKRSHEINLVPEAEAEGTVAIHNTAERATKTEVESTAPGEDHGTPAPVVLAKVVKGKKGKPKGRKTKDVHHESEIEQPEEVAEREEIEPSAKLAAKSEGERQVKLVASSAFEGIAKQFTRFREKLYDERLATMNAELSMLAQPDCQHAEYLRQVACVNARREKQMREAQAFYHYRLTSIRQRTLGDRSQLQSQYHQHIREMRESIMYQLGEEWHNIQKERRQQHQEKDDAYVYKFPANKSAQIRQQAKYNQEVSVLSGIAKYVGFPAAPDIDGAEGDLLEDDLKAMKITNRAPQPSATAPAPPPAQPAYPRFPTVPTQNEALAHQQYIEQNAWAQSQRPLHNNLGTPNLTHTPDWVDRPGGNHGSSARNLIRNLSGNGGLNHTRDQGPGHSHLPSRTGTPFATPLPQKRTGLSQLPAEQLLSSSGTVGMGSDGAEAPSSVLAAPATGERVLGSAHYEQRQQQQQQLGGGAPLLVGKVRGGVNGHGGSSGGGGPGGSGGMEREVSAASLRNISGVSAVSGASTIDAPLLPAETTDGGREREKEGSAKTSYPAMSTSGEGGRGKSRMPGTSLLDERGALPLYERGGGFETNPLLYSQHQPHGRDDGGERPRDMQRGGEGGREMGFDDRRHAGFGRGQEAAFETAAAAAAGLPRTSLAPFGAGTG</sequence>
<feature type="compositionally biased region" description="Polar residues" evidence="6">
    <location>
        <begin position="618"/>
        <end position="629"/>
    </location>
</feature>
<comment type="caution">
    <text evidence="7">The sequence shown here is derived from an EMBL/GenBank/DDBJ whole genome shotgun (WGS) entry which is preliminary data.</text>
</comment>
<feature type="compositionally biased region" description="Basic and acidic residues" evidence="6">
    <location>
        <begin position="788"/>
        <end position="798"/>
    </location>
</feature>
<comment type="subcellular location">
    <subcellularLocation>
        <location evidence="1">Nucleus</location>
    </subcellularLocation>
</comment>